<dbReference type="InterPro" id="IPR050794">
    <property type="entry name" value="CPA2_transporter"/>
</dbReference>
<feature type="transmembrane region" description="Helical" evidence="10">
    <location>
        <begin position="382"/>
        <end position="404"/>
    </location>
</feature>
<feature type="transmembrane region" description="Helical" evidence="10">
    <location>
        <begin position="72"/>
        <end position="89"/>
    </location>
</feature>
<feature type="domain" description="Cation/H(+) antiporter C-terminal" evidence="12">
    <location>
        <begin position="626"/>
        <end position="772"/>
    </location>
</feature>
<dbReference type="Pfam" id="PF00999">
    <property type="entry name" value="Na_H_Exchanger"/>
    <property type="match status" value="1"/>
</dbReference>
<dbReference type="AlphaFoldDB" id="A0A218XRU6"/>
<feature type="transmembrane region" description="Helical" evidence="10">
    <location>
        <begin position="232"/>
        <end position="256"/>
    </location>
</feature>
<dbReference type="InterPro" id="IPR038770">
    <property type="entry name" value="Na+/solute_symporter_sf"/>
</dbReference>
<dbReference type="Pfam" id="PF23259">
    <property type="entry name" value="CHX17_C"/>
    <property type="match status" value="1"/>
</dbReference>
<dbReference type="GO" id="GO:0015297">
    <property type="term" value="F:antiporter activity"/>
    <property type="evidence" value="ECO:0007669"/>
    <property type="project" value="InterPro"/>
</dbReference>
<feature type="transmembrane region" description="Helical" evidence="10">
    <location>
        <begin position="44"/>
        <end position="65"/>
    </location>
</feature>
<sequence>MDGQLGELGLEILWHNKTYICMFNEKEKDLGGLLVGDNPLNHSFPVFLVLVALCQITSQVIYLLLKPLRQPKFVCSLLAGIFLGPTVLGRTKSYLRMMFSTRQKILLDVTSNLGVIYFLFLTMVKMDTSRTLRSSKSAWGIGIACMVLPLLFVCCLLVWGGKTLLSQMHSNAPLMIATFTLSRFPNVAHVLDELNLLSSDLGQLSLSASAVNDIFALTAALLGMIIRSGNLLQSFLILLSAVFVISFTFFMVRPILFYIISETPDGRPVDEIHISGILLGAMFMAAFTDSIGLFLSGSILLGLVIPNGPPLAATLVDKSEVFIMEFLMPLFYLYVGIHTDISSLKDWKGAFILMLLAILTAFLKLMGAFLPATMYYNIRVQHAFVLGLILNFRGVIEIIVIRRWREGMVIDEEGHTAMVLANLLITAIIVPMIELLYKPQDNVSAFVAKDLTAIQKSSHGRELRVLSCIHEEENVNSTITLLEASNPTSSSPICASIAHLAELAGRAAPIVIPYSKNKKMIRSYSSDRIMRVFDNYSRSSDGRVLVKPFTIISSYKSMHENICKLARDQAAHIIIIPFRKRKDDDVREVTSLRSLNTNVQAFAQSTVGILVDNGFPRYTRQTKFSYNVAVVFLGGPDDREALAFAARILGREGIHMTMIQIILNHGSYEDDDEGQEKLDASILEEFKMTDSKQTRVTYRAIVAEDGIEVINIIKSLELDCDLLILGRRPMSRSLFSEGMIHFSENPELGVIGDLLVSNDCRGHATSILVMQHCSCRENSWA</sequence>
<keyword evidence="3" id="KW-0633">Potassium transport</keyword>
<evidence type="ECO:0000313" key="16">
    <source>
        <dbReference type="Proteomes" id="UP000233551"/>
    </source>
</evidence>
<comment type="caution">
    <text evidence="13">The sequence shown here is derived from an EMBL/GenBank/DDBJ whole genome shotgun (WGS) entry which is preliminary data.</text>
</comment>
<reference evidence="14 16" key="3">
    <citation type="submission" date="2017-11" db="EMBL/GenBank/DDBJ databases">
        <title>De-novo sequencing of pomegranate (Punica granatum L.) genome.</title>
        <authorList>
            <person name="Akparov Z."/>
            <person name="Amiraslanov A."/>
            <person name="Hajiyeva S."/>
            <person name="Abbasov M."/>
            <person name="Kaur K."/>
            <person name="Hamwieh A."/>
            <person name="Solovyev V."/>
            <person name="Salamov A."/>
            <person name="Braich B."/>
            <person name="Kosarev P."/>
            <person name="Mahmoud A."/>
            <person name="Hajiyev E."/>
            <person name="Babayeva S."/>
            <person name="Izzatullayeva V."/>
            <person name="Mammadov A."/>
            <person name="Mammadov A."/>
            <person name="Sharifova S."/>
            <person name="Ojaghi J."/>
            <person name="Eynullazada K."/>
            <person name="Bayramov B."/>
            <person name="Abdulazimova A."/>
            <person name="Shahmuradov I."/>
        </authorList>
    </citation>
    <scope>NUCLEOTIDE SEQUENCE [LARGE SCALE GENOMIC DNA]</scope>
    <source>
        <strain evidence="14">AG2017</strain>
        <strain evidence="16">cv. AG2017</strain>
        <tissue evidence="14">Leaf</tissue>
    </source>
</reference>
<dbReference type="InterPro" id="IPR057290">
    <property type="entry name" value="CHX17_C"/>
</dbReference>
<dbReference type="InterPro" id="IPR006153">
    <property type="entry name" value="Cation/H_exchanger_TM"/>
</dbReference>
<reference evidence="13" key="2">
    <citation type="submission" date="2017-06" db="EMBL/GenBank/DDBJ databases">
        <title>The pomegranate genome and the genomics of punicalagin biosynthesis.</title>
        <authorList>
            <person name="Xu C."/>
        </authorList>
    </citation>
    <scope>NUCLEOTIDE SEQUENCE [LARGE SCALE GENOMIC DNA]</scope>
    <source>
        <tissue evidence="13">Fresh leaf</tissue>
    </source>
</reference>
<dbReference type="GeneID" id="116187801"/>
<gene>
    <name evidence="13" type="ORF">CDL15_Pgr022497</name>
    <name evidence="14" type="ORF">CRG98_047805</name>
</gene>
<dbReference type="Proteomes" id="UP000197138">
    <property type="component" value="Unassembled WGS sequence"/>
</dbReference>
<keyword evidence="5" id="KW-0630">Potassium</keyword>
<evidence type="ECO:0000256" key="5">
    <source>
        <dbReference type="ARBA" id="ARBA00022958"/>
    </source>
</evidence>
<protein>
    <submittedName>
        <fullName evidence="13">Uncharacterized protein</fullName>
    </submittedName>
</protein>
<evidence type="ECO:0000256" key="1">
    <source>
        <dbReference type="ARBA" id="ARBA00004141"/>
    </source>
</evidence>
<dbReference type="GO" id="GO:0016020">
    <property type="term" value="C:membrane"/>
    <property type="evidence" value="ECO:0007669"/>
    <property type="project" value="UniProtKB-SubCell"/>
</dbReference>
<evidence type="ECO:0000256" key="8">
    <source>
        <dbReference type="ARBA" id="ARBA00023136"/>
    </source>
</evidence>
<feature type="domain" description="Cation/H+ exchanger transmembrane" evidence="11">
    <location>
        <begin position="60"/>
        <end position="432"/>
    </location>
</feature>
<evidence type="ECO:0000256" key="2">
    <source>
        <dbReference type="ARBA" id="ARBA00022448"/>
    </source>
</evidence>
<evidence type="ECO:0000259" key="11">
    <source>
        <dbReference type="Pfam" id="PF00999"/>
    </source>
</evidence>
<feature type="transmembrane region" description="Helical" evidence="10">
    <location>
        <begin position="204"/>
        <end position="226"/>
    </location>
</feature>
<evidence type="ECO:0000313" key="15">
    <source>
        <dbReference type="Proteomes" id="UP000197138"/>
    </source>
</evidence>
<keyword evidence="7" id="KW-0406">Ion transport</keyword>
<dbReference type="Proteomes" id="UP000233551">
    <property type="component" value="Unassembled WGS sequence"/>
</dbReference>
<accession>A0A218XRU6</accession>
<dbReference type="GO" id="GO:1902600">
    <property type="term" value="P:proton transmembrane transport"/>
    <property type="evidence" value="ECO:0007669"/>
    <property type="project" value="InterPro"/>
</dbReference>
<evidence type="ECO:0000256" key="10">
    <source>
        <dbReference type="SAM" id="Phobius"/>
    </source>
</evidence>
<dbReference type="GO" id="GO:0012505">
    <property type="term" value="C:endomembrane system"/>
    <property type="evidence" value="ECO:0007669"/>
    <property type="project" value="TreeGrafter"/>
</dbReference>
<feature type="transmembrane region" description="Helical" evidence="10">
    <location>
        <begin position="109"/>
        <end position="126"/>
    </location>
</feature>
<evidence type="ECO:0000256" key="7">
    <source>
        <dbReference type="ARBA" id="ARBA00023065"/>
    </source>
</evidence>
<dbReference type="PANTHER" id="PTHR32468:SF108">
    <property type="entry name" value="CATION_H(+) ANTIPORTER 15-LIKE"/>
    <property type="match status" value="1"/>
</dbReference>
<dbReference type="Gene3D" id="1.20.1530.20">
    <property type="match status" value="1"/>
</dbReference>
<name>A0A218XRU6_PUNGR</name>
<dbReference type="EMBL" id="MTKT01000813">
    <property type="protein sequence ID" value="OWM87386.1"/>
    <property type="molecule type" value="Genomic_DNA"/>
</dbReference>
<keyword evidence="6 10" id="KW-1133">Transmembrane helix</keyword>
<evidence type="ECO:0000256" key="9">
    <source>
        <dbReference type="ARBA" id="ARBA00038341"/>
    </source>
</evidence>
<feature type="transmembrane region" description="Helical" evidence="10">
    <location>
        <begin position="349"/>
        <end position="370"/>
    </location>
</feature>
<organism evidence="13 15">
    <name type="scientific">Punica granatum</name>
    <name type="common">Pomegranate</name>
    <dbReference type="NCBI Taxonomy" id="22663"/>
    <lineage>
        <taxon>Eukaryota</taxon>
        <taxon>Viridiplantae</taxon>
        <taxon>Streptophyta</taxon>
        <taxon>Embryophyta</taxon>
        <taxon>Tracheophyta</taxon>
        <taxon>Spermatophyta</taxon>
        <taxon>Magnoliopsida</taxon>
        <taxon>eudicotyledons</taxon>
        <taxon>Gunneridae</taxon>
        <taxon>Pentapetalae</taxon>
        <taxon>rosids</taxon>
        <taxon>malvids</taxon>
        <taxon>Myrtales</taxon>
        <taxon>Lythraceae</taxon>
        <taxon>Punica</taxon>
    </lineage>
</organism>
<proteinExistence type="inferred from homology"/>
<dbReference type="GO" id="GO:0006813">
    <property type="term" value="P:potassium ion transport"/>
    <property type="evidence" value="ECO:0007669"/>
    <property type="project" value="UniProtKB-KW"/>
</dbReference>
<dbReference type="PANTHER" id="PTHR32468">
    <property type="entry name" value="CATION/H + ANTIPORTER"/>
    <property type="match status" value="1"/>
</dbReference>
<evidence type="ECO:0000313" key="13">
    <source>
        <dbReference type="EMBL" id="OWM87386.1"/>
    </source>
</evidence>
<feature type="transmembrane region" description="Helical" evidence="10">
    <location>
        <begin position="416"/>
        <end position="437"/>
    </location>
</feature>
<comment type="subcellular location">
    <subcellularLocation>
        <location evidence="1">Membrane</location>
        <topology evidence="1">Multi-pass membrane protein</topology>
    </subcellularLocation>
</comment>
<evidence type="ECO:0000256" key="6">
    <source>
        <dbReference type="ARBA" id="ARBA00022989"/>
    </source>
</evidence>
<keyword evidence="2" id="KW-0813">Transport</keyword>
<feature type="transmembrane region" description="Helical" evidence="10">
    <location>
        <begin position="277"/>
        <end position="301"/>
    </location>
</feature>
<dbReference type="EMBL" id="PGOL01008349">
    <property type="protein sequence ID" value="PKI31802.1"/>
    <property type="molecule type" value="Genomic_DNA"/>
</dbReference>
<comment type="similarity">
    <text evidence="9">Belongs to the monovalent cation:proton antiporter 2 (CPA2) transporter (TC 2.A.37) family. CHX (TC 2.A.37.4) subfamily.</text>
</comment>
<feature type="transmembrane region" description="Helical" evidence="10">
    <location>
        <begin position="138"/>
        <end position="160"/>
    </location>
</feature>
<evidence type="ECO:0000313" key="14">
    <source>
        <dbReference type="EMBL" id="PKI31802.1"/>
    </source>
</evidence>
<dbReference type="GO" id="GO:0006885">
    <property type="term" value="P:regulation of pH"/>
    <property type="evidence" value="ECO:0007669"/>
    <property type="project" value="TreeGrafter"/>
</dbReference>
<dbReference type="OrthoDB" id="1612738at2759"/>
<feature type="transmembrane region" description="Helical" evidence="10">
    <location>
        <begin position="321"/>
        <end position="337"/>
    </location>
</feature>
<reference evidence="15" key="1">
    <citation type="journal article" date="2017" name="Plant J.">
        <title>The pomegranate (Punica granatum L.) genome and the genomics of punicalagin biosynthesis.</title>
        <authorList>
            <person name="Qin G."/>
            <person name="Xu C."/>
            <person name="Ming R."/>
            <person name="Tang H."/>
            <person name="Guyot R."/>
            <person name="Kramer E.M."/>
            <person name="Hu Y."/>
            <person name="Yi X."/>
            <person name="Qi Y."/>
            <person name="Xu X."/>
            <person name="Gao Z."/>
            <person name="Pan H."/>
            <person name="Jian J."/>
            <person name="Tian Y."/>
            <person name="Yue Z."/>
            <person name="Xu Y."/>
        </authorList>
    </citation>
    <scope>NUCLEOTIDE SEQUENCE [LARGE SCALE GENOMIC DNA]</scope>
    <source>
        <strain evidence="15">cv. Dabenzi</strain>
    </source>
</reference>
<evidence type="ECO:0000256" key="3">
    <source>
        <dbReference type="ARBA" id="ARBA00022538"/>
    </source>
</evidence>
<evidence type="ECO:0000259" key="12">
    <source>
        <dbReference type="Pfam" id="PF23259"/>
    </source>
</evidence>
<evidence type="ECO:0000256" key="4">
    <source>
        <dbReference type="ARBA" id="ARBA00022692"/>
    </source>
</evidence>
<keyword evidence="8 10" id="KW-0472">Membrane</keyword>
<keyword evidence="4 10" id="KW-0812">Transmembrane</keyword>
<keyword evidence="16" id="KW-1185">Reference proteome</keyword>